<organism evidence="4 5">
    <name type="scientific">Jeotgalibacillus proteolyticus</name>
    <dbReference type="NCBI Taxonomy" id="2082395"/>
    <lineage>
        <taxon>Bacteria</taxon>
        <taxon>Bacillati</taxon>
        <taxon>Bacillota</taxon>
        <taxon>Bacilli</taxon>
        <taxon>Bacillales</taxon>
        <taxon>Caryophanaceae</taxon>
        <taxon>Jeotgalibacillus</taxon>
    </lineage>
</organism>
<dbReference type="Proteomes" id="UP000239047">
    <property type="component" value="Unassembled WGS sequence"/>
</dbReference>
<dbReference type="InterPro" id="IPR003697">
    <property type="entry name" value="Maf-like"/>
</dbReference>
<dbReference type="PANTHER" id="PTHR43213">
    <property type="entry name" value="BIFUNCTIONAL DTTP/UTP PYROPHOSPHATASE/METHYLTRANSFERASE PROTEIN-RELATED"/>
    <property type="match status" value="1"/>
</dbReference>
<evidence type="ECO:0000313" key="4">
    <source>
        <dbReference type="EMBL" id="PPA71547.1"/>
    </source>
</evidence>
<keyword evidence="2 3" id="KW-0378">Hydrolase</keyword>
<dbReference type="PANTHER" id="PTHR43213:SF5">
    <property type="entry name" value="BIFUNCTIONAL DTTP_UTP PYROPHOSPHATASE_METHYLTRANSFERASE PROTEIN-RELATED"/>
    <property type="match status" value="1"/>
</dbReference>
<dbReference type="EC" id="3.6.1.9" evidence="3"/>
<dbReference type="GO" id="GO:0009117">
    <property type="term" value="P:nucleotide metabolic process"/>
    <property type="evidence" value="ECO:0007669"/>
    <property type="project" value="UniProtKB-KW"/>
</dbReference>
<feature type="site" description="Important for substrate specificity" evidence="3">
    <location>
        <position position="12"/>
    </location>
</feature>
<comment type="catalytic activity">
    <reaction evidence="3">
        <text>UTP + H2O = UMP + diphosphate + H(+)</text>
        <dbReference type="Rhea" id="RHEA:29395"/>
        <dbReference type="ChEBI" id="CHEBI:15377"/>
        <dbReference type="ChEBI" id="CHEBI:15378"/>
        <dbReference type="ChEBI" id="CHEBI:33019"/>
        <dbReference type="ChEBI" id="CHEBI:46398"/>
        <dbReference type="ChEBI" id="CHEBI:57865"/>
        <dbReference type="EC" id="3.6.1.9"/>
    </reaction>
</comment>
<comment type="function">
    <text evidence="3">Nucleoside triphosphate pyrophosphatase that hydrolyzes dTTP and UTP. May have a dual role in cell division arrest and in preventing the incorporation of modified nucleotides into cellular nucleic acids.</text>
</comment>
<dbReference type="RefSeq" id="WP_104057036.1">
    <property type="nucleotide sequence ID" value="NZ_PREZ01000002.1"/>
</dbReference>
<feature type="active site" description="Proton acceptor" evidence="3">
    <location>
        <position position="69"/>
    </location>
</feature>
<dbReference type="GO" id="GO:0036221">
    <property type="term" value="F:UTP diphosphatase activity"/>
    <property type="evidence" value="ECO:0007669"/>
    <property type="project" value="RHEA"/>
</dbReference>
<dbReference type="SUPFAM" id="SSF52972">
    <property type="entry name" value="ITPase-like"/>
    <property type="match status" value="1"/>
</dbReference>
<dbReference type="HAMAP" id="MF_00528">
    <property type="entry name" value="Maf"/>
    <property type="match status" value="1"/>
</dbReference>
<dbReference type="EMBL" id="PREZ01000002">
    <property type="protein sequence ID" value="PPA71547.1"/>
    <property type="molecule type" value="Genomic_DNA"/>
</dbReference>
<feature type="site" description="Important for substrate specificity" evidence="3">
    <location>
        <position position="70"/>
    </location>
</feature>
<comment type="caution">
    <text evidence="3">Lacks conserved residue(s) required for the propagation of feature annotation.</text>
</comment>
<dbReference type="GO" id="GO:0005737">
    <property type="term" value="C:cytoplasm"/>
    <property type="evidence" value="ECO:0007669"/>
    <property type="project" value="UniProtKB-SubCell"/>
</dbReference>
<reference evidence="4 5" key="1">
    <citation type="submission" date="2018-02" db="EMBL/GenBank/DDBJ databases">
        <title>Jeotgalibacillus proteolyticum sp. nov. a protease producing bacterium isolated from ocean sediments of Laizhou Bay.</title>
        <authorList>
            <person name="Li Y."/>
        </authorList>
    </citation>
    <scope>NUCLEOTIDE SEQUENCE [LARGE SCALE GENOMIC DNA]</scope>
    <source>
        <strain evidence="4 5">22-7</strain>
    </source>
</reference>
<accession>A0A2S5GES5</accession>
<keyword evidence="3" id="KW-0546">Nucleotide metabolism</keyword>
<dbReference type="PIRSF" id="PIRSF006305">
    <property type="entry name" value="Maf"/>
    <property type="match status" value="1"/>
</dbReference>
<dbReference type="CDD" id="cd00555">
    <property type="entry name" value="Maf"/>
    <property type="match status" value="1"/>
</dbReference>
<feature type="site" description="Important for substrate specificity" evidence="3">
    <location>
        <position position="151"/>
    </location>
</feature>
<protein>
    <recommendedName>
        <fullName evidence="3">dTTP/UTP pyrophosphatase</fullName>
        <shortName evidence="3">dTTPase/UTPase</shortName>
        <ecNumber evidence="3">3.6.1.9</ecNumber>
    </recommendedName>
    <alternativeName>
        <fullName evidence="3">Nucleoside triphosphate pyrophosphatase</fullName>
    </alternativeName>
    <alternativeName>
        <fullName evidence="3">Nucleotide pyrophosphatase</fullName>
        <shortName evidence="3">Nucleotide PPase</shortName>
    </alternativeName>
</protein>
<name>A0A2S5GES5_9BACL</name>
<dbReference type="NCBIfam" id="TIGR00172">
    <property type="entry name" value="maf"/>
    <property type="match status" value="1"/>
</dbReference>
<keyword evidence="5" id="KW-1185">Reference proteome</keyword>
<comment type="similarity">
    <text evidence="3">Belongs to the Maf family. YhdE subfamily.</text>
</comment>
<dbReference type="AlphaFoldDB" id="A0A2S5GES5"/>
<gene>
    <name evidence="4" type="primary">maf</name>
    <name evidence="4" type="ORF">C4B60_05665</name>
</gene>
<dbReference type="Pfam" id="PF02545">
    <property type="entry name" value="Maf"/>
    <property type="match status" value="1"/>
</dbReference>
<evidence type="ECO:0000256" key="2">
    <source>
        <dbReference type="ARBA" id="ARBA00022801"/>
    </source>
</evidence>
<dbReference type="GO" id="GO:0036218">
    <property type="term" value="F:dTTP diphosphatase activity"/>
    <property type="evidence" value="ECO:0007669"/>
    <property type="project" value="RHEA"/>
</dbReference>
<dbReference type="InterPro" id="IPR029001">
    <property type="entry name" value="ITPase-like_fam"/>
</dbReference>
<evidence type="ECO:0000256" key="3">
    <source>
        <dbReference type="HAMAP-Rule" id="MF_00528"/>
    </source>
</evidence>
<comment type="subcellular location">
    <subcellularLocation>
        <location evidence="3">Cytoplasm</location>
    </subcellularLocation>
</comment>
<evidence type="ECO:0000313" key="5">
    <source>
        <dbReference type="Proteomes" id="UP000239047"/>
    </source>
</evidence>
<dbReference type="Gene3D" id="3.90.950.10">
    <property type="match status" value="1"/>
</dbReference>
<dbReference type="OrthoDB" id="9807767at2"/>
<comment type="caution">
    <text evidence="4">The sequence shown here is derived from an EMBL/GenBank/DDBJ whole genome shotgun (WGS) entry which is preliminary data.</text>
</comment>
<sequence>MKDIILASASPRRKELLSYLNLPFTIYPSPFEETFSPSDDPCTVVTKLAKGKAVEVAKQFPQSIVIGSDTIVAGSKILGKPKNEEEAVSMLKELSGSTHSVWTAVSIISPERIKTFAEQVEVTFWPLSEEEIQAYVKTSDPYDKAGGYGIQSGGSLFVKQIVGDYYAVMGLPISRLNRELRDFLPD</sequence>
<keyword evidence="3" id="KW-0963">Cytoplasm</keyword>
<comment type="catalytic activity">
    <reaction evidence="3">
        <text>dTTP + H2O = dTMP + diphosphate + H(+)</text>
        <dbReference type="Rhea" id="RHEA:28534"/>
        <dbReference type="ChEBI" id="CHEBI:15377"/>
        <dbReference type="ChEBI" id="CHEBI:15378"/>
        <dbReference type="ChEBI" id="CHEBI:33019"/>
        <dbReference type="ChEBI" id="CHEBI:37568"/>
        <dbReference type="ChEBI" id="CHEBI:63528"/>
        <dbReference type="EC" id="3.6.1.9"/>
    </reaction>
</comment>
<evidence type="ECO:0000256" key="1">
    <source>
        <dbReference type="ARBA" id="ARBA00001968"/>
    </source>
</evidence>
<proteinExistence type="inferred from homology"/>
<comment type="cofactor">
    <cofactor evidence="1 3">
        <name>a divalent metal cation</name>
        <dbReference type="ChEBI" id="CHEBI:60240"/>
    </cofactor>
</comment>